<feature type="transmembrane region" description="Helical" evidence="2">
    <location>
        <begin position="141"/>
        <end position="160"/>
    </location>
</feature>
<feature type="transmembrane region" description="Helical" evidence="2">
    <location>
        <begin position="333"/>
        <end position="352"/>
    </location>
</feature>
<reference evidence="3 4" key="1">
    <citation type="submission" date="2020-10" db="EMBL/GenBank/DDBJ databases">
        <title>Novel species in genus Corynebacterium.</title>
        <authorList>
            <person name="Zhang G."/>
        </authorList>
    </citation>
    <scope>NUCLEOTIDE SEQUENCE [LARGE SCALE GENOMIC DNA]</scope>
    <source>
        <strain evidence="3 4">DSM 45110</strain>
    </source>
</reference>
<feature type="compositionally biased region" description="Acidic residues" evidence="1">
    <location>
        <begin position="493"/>
        <end position="505"/>
    </location>
</feature>
<feature type="region of interest" description="Disordered" evidence="1">
    <location>
        <begin position="461"/>
        <end position="576"/>
    </location>
</feature>
<keyword evidence="2" id="KW-0812">Transmembrane</keyword>
<feature type="transmembrane region" description="Helical" evidence="2">
    <location>
        <begin position="96"/>
        <end position="121"/>
    </location>
</feature>
<dbReference type="InterPro" id="IPR045931">
    <property type="entry name" value="DUF6350"/>
</dbReference>
<evidence type="ECO:0000313" key="3">
    <source>
        <dbReference type="EMBL" id="MBF4553073.1"/>
    </source>
</evidence>
<evidence type="ECO:0000313" key="4">
    <source>
        <dbReference type="Proteomes" id="UP000635902"/>
    </source>
</evidence>
<evidence type="ECO:0000256" key="2">
    <source>
        <dbReference type="SAM" id="Phobius"/>
    </source>
</evidence>
<dbReference type="Pfam" id="PF19877">
    <property type="entry name" value="DUF6350"/>
    <property type="match status" value="1"/>
</dbReference>
<feature type="compositionally biased region" description="Basic residues" evidence="1">
    <location>
        <begin position="10"/>
        <end position="22"/>
    </location>
</feature>
<proteinExistence type="predicted"/>
<feature type="compositionally biased region" description="Basic and acidic residues" evidence="1">
    <location>
        <begin position="562"/>
        <end position="576"/>
    </location>
</feature>
<dbReference type="RefSeq" id="WP_194555920.1">
    <property type="nucleotide sequence ID" value="NZ_JADKMY010000001.1"/>
</dbReference>
<name>A0ABR9ZJ99_9CORY</name>
<feature type="region of interest" description="Disordered" evidence="1">
    <location>
        <begin position="1"/>
        <end position="66"/>
    </location>
</feature>
<gene>
    <name evidence="3" type="ORF">IRY30_03115</name>
</gene>
<organism evidence="3 4">
    <name type="scientific">Corynebacterium suicordis DSM 45110</name>
    <dbReference type="NCBI Taxonomy" id="1121369"/>
    <lineage>
        <taxon>Bacteria</taxon>
        <taxon>Bacillati</taxon>
        <taxon>Actinomycetota</taxon>
        <taxon>Actinomycetes</taxon>
        <taxon>Mycobacteriales</taxon>
        <taxon>Corynebacteriaceae</taxon>
        <taxon>Corynebacterium</taxon>
    </lineage>
</organism>
<keyword evidence="4" id="KW-1185">Reference proteome</keyword>
<feature type="compositionally biased region" description="Low complexity" evidence="1">
    <location>
        <begin position="35"/>
        <end position="48"/>
    </location>
</feature>
<feature type="compositionally biased region" description="Acidic residues" evidence="1">
    <location>
        <begin position="545"/>
        <end position="561"/>
    </location>
</feature>
<feature type="transmembrane region" description="Helical" evidence="2">
    <location>
        <begin position="213"/>
        <end position="233"/>
    </location>
</feature>
<dbReference type="EMBL" id="JADKMY010000001">
    <property type="protein sequence ID" value="MBF4553073.1"/>
    <property type="molecule type" value="Genomic_DNA"/>
</dbReference>
<feature type="transmembrane region" description="Helical" evidence="2">
    <location>
        <begin position="358"/>
        <end position="377"/>
    </location>
</feature>
<feature type="transmembrane region" description="Helical" evidence="2">
    <location>
        <begin position="180"/>
        <end position="201"/>
    </location>
</feature>
<feature type="transmembrane region" description="Helical" evidence="2">
    <location>
        <begin position="298"/>
        <end position="321"/>
    </location>
</feature>
<keyword evidence="2" id="KW-0472">Membrane</keyword>
<comment type="caution">
    <text evidence="3">The sequence shown here is derived from an EMBL/GenBank/DDBJ whole genome shotgun (WGS) entry which is preliminary data.</text>
</comment>
<sequence length="576" mass="60636">MNNPSDAQRPKARRSSSRRNKGTRSVSEARRARAAKAGTTQAASAQQRFVDESHGKQSKMASATARVATEKAAPQGAWATRWALWKPHVKRFGIPLLINYGVTVGIIVACAVIIGIGAGFSRGPAAIGSLWMVLNLGSLNMTGAHLGFLPLAPAMLFVFAMSRRATKILGTSVSVRGLRVFILLSLLIPLLLTVIAWLMIWDASRVFDLAAPNLAAALISTLLVNGAAVVIGLRPRIWRALLLRRDLSTWPVEAFRLAGAFLKWMTLAGLLAAVVYALTNLSGLADTYSITNSLSGAIGLTLLALLYLPNIAIGGMAVLLGGEFHVGDGATSLFATTNINLPPLPIFAAIPHHPLPGGPFYLAITAVLAVVIVHRFVKSRGFIESPVAMAVGAGAAAALLGYCLAWLGGGELGVYGSAGALEWLFAAEAAAWLMLPALVFMVYASRAGSTVTEDIVEYEPAAASSAESQVEAQTETDAEAESDVEADAKSDAEPEVDAESAEESVAEPVAENETQGDEAATASETADKPESETTPDNPTHPAQPEEPEVEEEASADESEVASEEKKKNNEEGEEHA</sequence>
<feature type="compositionally biased region" description="Acidic residues" evidence="1">
    <location>
        <begin position="474"/>
        <end position="485"/>
    </location>
</feature>
<feature type="compositionally biased region" description="Low complexity" evidence="1">
    <location>
        <begin position="461"/>
        <end position="473"/>
    </location>
</feature>
<accession>A0ABR9ZJ99</accession>
<dbReference type="Proteomes" id="UP000635902">
    <property type="component" value="Unassembled WGS sequence"/>
</dbReference>
<feature type="transmembrane region" description="Helical" evidence="2">
    <location>
        <begin position="420"/>
        <end position="443"/>
    </location>
</feature>
<protein>
    <submittedName>
        <fullName evidence="3">Uncharacterized protein</fullName>
    </submittedName>
</protein>
<evidence type="ECO:0000256" key="1">
    <source>
        <dbReference type="SAM" id="MobiDB-lite"/>
    </source>
</evidence>
<keyword evidence="2" id="KW-1133">Transmembrane helix</keyword>
<feature type="transmembrane region" description="Helical" evidence="2">
    <location>
        <begin position="389"/>
        <end position="408"/>
    </location>
</feature>
<feature type="transmembrane region" description="Helical" evidence="2">
    <location>
        <begin position="254"/>
        <end position="278"/>
    </location>
</feature>